<evidence type="ECO:0000259" key="4">
    <source>
        <dbReference type="Pfam" id="PF00535"/>
    </source>
</evidence>
<dbReference type="AlphaFoldDB" id="A0A418M8T2"/>
<dbReference type="InterPro" id="IPR001173">
    <property type="entry name" value="Glyco_trans_2-like"/>
</dbReference>
<comment type="similarity">
    <text evidence="1">Belongs to the glycosyltransferase 2 family.</text>
</comment>
<evidence type="ECO:0000256" key="1">
    <source>
        <dbReference type="ARBA" id="ARBA00006739"/>
    </source>
</evidence>
<evidence type="ECO:0000256" key="2">
    <source>
        <dbReference type="ARBA" id="ARBA00022676"/>
    </source>
</evidence>
<comment type="caution">
    <text evidence="5">The sequence shown here is derived from an EMBL/GenBank/DDBJ whole genome shotgun (WGS) entry which is preliminary data.</text>
</comment>
<protein>
    <submittedName>
        <fullName evidence="5">Glycosyltransferase family 2 protein</fullName>
    </submittedName>
</protein>
<dbReference type="Pfam" id="PF00535">
    <property type="entry name" value="Glycos_transf_2"/>
    <property type="match status" value="1"/>
</dbReference>
<keyword evidence="2" id="KW-0328">Glycosyltransferase</keyword>
<evidence type="ECO:0000256" key="3">
    <source>
        <dbReference type="ARBA" id="ARBA00022679"/>
    </source>
</evidence>
<dbReference type="PANTHER" id="PTHR43179">
    <property type="entry name" value="RHAMNOSYLTRANSFERASE WBBL"/>
    <property type="match status" value="1"/>
</dbReference>
<proteinExistence type="inferred from homology"/>
<reference evidence="5 6" key="1">
    <citation type="submission" date="2018-08" db="EMBL/GenBank/DDBJ databases">
        <title>Fibrisoma montanum sp. nov., isolated from Danxia mountain soil.</title>
        <authorList>
            <person name="Huang Y."/>
        </authorList>
    </citation>
    <scope>NUCLEOTIDE SEQUENCE [LARGE SCALE GENOMIC DNA]</scope>
    <source>
        <strain evidence="5 6">HYT19</strain>
    </source>
</reference>
<evidence type="ECO:0000313" key="5">
    <source>
        <dbReference type="EMBL" id="RIV22498.1"/>
    </source>
</evidence>
<name>A0A418M8T2_9BACT</name>
<feature type="domain" description="Glycosyltransferase 2-like" evidence="4">
    <location>
        <begin position="4"/>
        <end position="126"/>
    </location>
</feature>
<dbReference type="Proteomes" id="UP000283523">
    <property type="component" value="Unassembled WGS sequence"/>
</dbReference>
<dbReference type="InterPro" id="IPR029044">
    <property type="entry name" value="Nucleotide-diphossugar_trans"/>
</dbReference>
<gene>
    <name evidence="5" type="ORF">DYU11_15900</name>
</gene>
<organism evidence="5 6">
    <name type="scientific">Fibrisoma montanum</name>
    <dbReference type="NCBI Taxonomy" id="2305895"/>
    <lineage>
        <taxon>Bacteria</taxon>
        <taxon>Pseudomonadati</taxon>
        <taxon>Bacteroidota</taxon>
        <taxon>Cytophagia</taxon>
        <taxon>Cytophagales</taxon>
        <taxon>Spirosomataceae</taxon>
        <taxon>Fibrisoma</taxon>
    </lineage>
</organism>
<sequence>MINIVIPVFNRIKYTRQCLECLMAQTYRNFRIIVVDDGSTDGTSEMIEQDFPSVVLLRGNGNLWWTEGTNWGVRYALMHEMKGEDNFVLTLNDDTKVESDYLQTLIDAYALHKPCLIGSVCVDSENPDKLEFAGTAFELYTAGGKNLAADYHYSYPELKAKAAWLSSDSLSGRGALIPLIVFKKIGLYDATNYIHYMSDIDFSVRARKAGFPLVVNTSSLVYEYVNETGIQTERRISWKEFISGFSSIKSPTYLKARYHFAKAHSKTKILYFIADISRISIGFLLRKVGLVKTV</sequence>
<evidence type="ECO:0000313" key="6">
    <source>
        <dbReference type="Proteomes" id="UP000283523"/>
    </source>
</evidence>
<dbReference type="Gene3D" id="3.90.550.10">
    <property type="entry name" value="Spore Coat Polysaccharide Biosynthesis Protein SpsA, Chain A"/>
    <property type="match status" value="1"/>
</dbReference>
<dbReference type="OrthoDB" id="9771846at2"/>
<keyword evidence="3 5" id="KW-0808">Transferase</keyword>
<accession>A0A418M8T2</accession>
<dbReference type="GO" id="GO:0016757">
    <property type="term" value="F:glycosyltransferase activity"/>
    <property type="evidence" value="ECO:0007669"/>
    <property type="project" value="UniProtKB-KW"/>
</dbReference>
<dbReference type="EMBL" id="QXED01000004">
    <property type="protein sequence ID" value="RIV22498.1"/>
    <property type="molecule type" value="Genomic_DNA"/>
</dbReference>
<dbReference type="SUPFAM" id="SSF53448">
    <property type="entry name" value="Nucleotide-diphospho-sugar transferases"/>
    <property type="match status" value="1"/>
</dbReference>
<dbReference type="PANTHER" id="PTHR43179:SF12">
    <property type="entry name" value="GALACTOFURANOSYLTRANSFERASE GLFT2"/>
    <property type="match status" value="1"/>
</dbReference>
<keyword evidence="6" id="KW-1185">Reference proteome</keyword>